<comment type="caution">
    <text evidence="1">The sequence shown here is derived from an EMBL/GenBank/DDBJ whole genome shotgun (WGS) entry which is preliminary data.</text>
</comment>
<dbReference type="EMBL" id="CM047942">
    <property type="protein sequence ID" value="KAI9901652.1"/>
    <property type="molecule type" value="Genomic_DNA"/>
</dbReference>
<evidence type="ECO:0000313" key="2">
    <source>
        <dbReference type="Proteomes" id="UP001163324"/>
    </source>
</evidence>
<name>A0ACC0V7A9_9HYPO</name>
<keyword evidence="2" id="KW-1185">Reference proteome</keyword>
<gene>
    <name evidence="1" type="ORF">N3K66_003469</name>
</gene>
<dbReference type="Proteomes" id="UP001163324">
    <property type="component" value="Chromosome 3"/>
</dbReference>
<sequence length="289" mass="33669">MRRQSDNTLNENQGKRRNTRDHFSASTSSNSRMSSAAFDPSSSQSRYTMAPPGPSLAEQLPNIDFGFDDLRDRMGKFSSRFDAIIEQGRKRVLEERNQFRINLAELEEDQRMKKRDIEIIQAKTATHQHSIEKEDAETNEMETAIASLTSERDKQLQTRDALKKQIAQTEAEIETRLAAQRAFAAQQEAQSRFNVPELDFWITNLCMKIEGAGKDDRLKFVYTHIDEKQWDREAWFELVTSSRDYDIRHCRPKLEREKVEKVLDKTNESRELVVLLKGMRELFVEAMKS</sequence>
<accession>A0ACC0V7A9</accession>
<organism evidence="1 2">
    <name type="scientific">Trichothecium roseum</name>
    <dbReference type="NCBI Taxonomy" id="47278"/>
    <lineage>
        <taxon>Eukaryota</taxon>
        <taxon>Fungi</taxon>
        <taxon>Dikarya</taxon>
        <taxon>Ascomycota</taxon>
        <taxon>Pezizomycotina</taxon>
        <taxon>Sordariomycetes</taxon>
        <taxon>Hypocreomycetidae</taxon>
        <taxon>Hypocreales</taxon>
        <taxon>Hypocreales incertae sedis</taxon>
        <taxon>Trichothecium</taxon>
    </lineage>
</organism>
<reference evidence="1" key="1">
    <citation type="submission" date="2022-10" db="EMBL/GenBank/DDBJ databases">
        <title>Complete Genome of Trichothecium roseum strain YXFP-22015, a Plant Pathogen Isolated from Citrus.</title>
        <authorList>
            <person name="Wang Y."/>
            <person name="Zhu L."/>
        </authorList>
    </citation>
    <scope>NUCLEOTIDE SEQUENCE</scope>
    <source>
        <strain evidence="1">YXFP-22015</strain>
    </source>
</reference>
<evidence type="ECO:0000313" key="1">
    <source>
        <dbReference type="EMBL" id="KAI9901652.1"/>
    </source>
</evidence>
<protein>
    <submittedName>
        <fullName evidence="1">Uncharacterized protein</fullName>
    </submittedName>
</protein>
<proteinExistence type="predicted"/>